<evidence type="ECO:0000313" key="2">
    <source>
        <dbReference type="Proteomes" id="UP000550736"/>
    </source>
</evidence>
<accession>A0A848F0Z6</accession>
<name>A0A848F0Z6_STACP</name>
<dbReference type="RefSeq" id="WP_030058930.1">
    <property type="nucleotide sequence ID" value="NZ_CP086659.1"/>
</dbReference>
<reference evidence="1 2" key="1">
    <citation type="submission" date="2020-04" db="EMBL/GenBank/DDBJ databases">
        <title>The Epidemiology and Molecular Characteristics of Linezolid-Resistant Staphylococcus capitis in Huashan Hospital, Shanghai.</title>
        <authorList>
            <person name="Ding L."/>
            <person name="Li P."/>
            <person name="Yang Y."/>
            <person name="Lin D."/>
            <person name="Xu X."/>
        </authorList>
    </citation>
    <scope>NUCLEOTIDE SEQUENCE [LARGE SCALE GENOMIC DNA]</scope>
    <source>
        <strain evidence="1 2">12-86</strain>
    </source>
</reference>
<protein>
    <recommendedName>
        <fullName evidence="3">Nucleoside 2-deoxyribosyltransferase</fullName>
    </recommendedName>
</protein>
<dbReference type="SUPFAM" id="SSF52309">
    <property type="entry name" value="N-(deoxy)ribosyltransferase-like"/>
    <property type="match status" value="1"/>
</dbReference>
<evidence type="ECO:0008006" key="3">
    <source>
        <dbReference type="Google" id="ProtNLM"/>
    </source>
</evidence>
<dbReference type="Pfam" id="PF05014">
    <property type="entry name" value="Nuc_deoxyrib_tr"/>
    <property type="match status" value="1"/>
</dbReference>
<dbReference type="InterPro" id="IPR007710">
    <property type="entry name" value="Nucleoside_deoxyribTrfase"/>
</dbReference>
<gene>
    <name evidence="1" type="ORF">HHM13_09395</name>
</gene>
<sequence length="159" mass="18487">MTDRTMIYLGGDMLSIGQQMRREWEKQELQRLGFKVYAPHDDKDINDKTNAKQDKLAERIVLNDTLGMETSNVMIFDYLPHAQGTICEMGYAQHLKRTSEKDIKIYVQCTDIRQGTGHIPDKQDRMEFSINQYVYGVIMNVTDGRGIQTFDEICEELVR</sequence>
<organism evidence="1 2">
    <name type="scientific">Staphylococcus capitis</name>
    <dbReference type="NCBI Taxonomy" id="29388"/>
    <lineage>
        <taxon>Bacteria</taxon>
        <taxon>Bacillati</taxon>
        <taxon>Bacillota</taxon>
        <taxon>Bacilli</taxon>
        <taxon>Bacillales</taxon>
        <taxon>Staphylococcaceae</taxon>
        <taxon>Staphylococcus</taxon>
    </lineage>
</organism>
<comment type="caution">
    <text evidence="1">The sequence shown here is derived from an EMBL/GenBank/DDBJ whole genome shotgun (WGS) entry which is preliminary data.</text>
</comment>
<dbReference type="Gene3D" id="3.40.50.450">
    <property type="match status" value="1"/>
</dbReference>
<proteinExistence type="predicted"/>
<dbReference type="EMBL" id="JABBLX010000034">
    <property type="protein sequence ID" value="NMK98305.1"/>
    <property type="molecule type" value="Genomic_DNA"/>
</dbReference>
<evidence type="ECO:0000313" key="1">
    <source>
        <dbReference type="EMBL" id="NMK98305.1"/>
    </source>
</evidence>
<dbReference type="Proteomes" id="UP000550736">
    <property type="component" value="Unassembled WGS sequence"/>
</dbReference>
<dbReference type="AlphaFoldDB" id="A0A848F0Z6"/>